<evidence type="ECO:0000256" key="2">
    <source>
        <dbReference type="ARBA" id="ARBA00022723"/>
    </source>
</evidence>
<keyword evidence="8" id="KW-1185">Reference proteome</keyword>
<dbReference type="GO" id="GO:0003677">
    <property type="term" value="F:DNA binding"/>
    <property type="evidence" value="ECO:0007669"/>
    <property type="project" value="UniProtKB-KW"/>
</dbReference>
<dbReference type="InterPro" id="IPR036864">
    <property type="entry name" value="Zn2-C6_fun-type_DNA-bd_sf"/>
</dbReference>
<dbReference type="CDD" id="cd00067">
    <property type="entry name" value="GAL4"/>
    <property type="match status" value="1"/>
</dbReference>
<dbReference type="SUPFAM" id="SSF57701">
    <property type="entry name" value="Zn2/Cys6 DNA-binding domain"/>
    <property type="match status" value="1"/>
</dbReference>
<sequence>MMDSTSKDSKRRKRTSGSCERCKRRKIRCDVEQTLGNMCSNCLASNSECIVTITVQSVVGEPVSLQNSAQQNMSAKEHVAQLVSQGAAYIPDSDLRLILLVVAHYACSLEKNPDALQEESPFSQSGTNTTPSEQKTSKNDGQLDMYTILGGPLLSARCAKMNLDPANPLPYFGKTSHLELINAAIEAREGFNPGTKVPPPCQRFRRSPWEDAHFGTRKESPTPLKFPEPDLLQDLISLYFIRVNPLIFLLHQPTFERSLADGLHLVDHDFGCTVLAVCALASRCSDDPGVLLEGTETPLSSGFKYFSQLKPFVKSRNKLITLYEAQTLCLSMLYDDKTEGSCRDLTWALIGLGLRCLQEVGVHRRNRFPDKYISEAWKRVFWQLICMDTLASAFTTRPMAMSASDYDTDYPADCEDDDEWWYSPNPTALPKRAKPSVASYTIAYLKLIEILAMAQKTLYLVRESEKPQGWPQNAVAAVDSVLNAWIDELPEHLHWNQDIQNPTFAAQSATLHARYYGIQIHTHRIFIPSSTNRMEPSLLHDYPSLAICASSARACSHIMNAFVSRGSGAMYYPLTLNAVFDSALILLLHVSSAPRNRQQGQLSVDRHKCLQDVDLCLRVFRFYETKCFSLPMHTDDLGRMPVYEPFNFNWEQAVDSSSAYLDGLGWDSRDWSNALTSVDELISVLDN</sequence>
<gene>
    <name evidence="7" type="ORF">FB45DRAFT_942651</name>
</gene>
<keyword evidence="3" id="KW-0238">DNA-binding</keyword>
<evidence type="ECO:0000259" key="6">
    <source>
        <dbReference type="PROSITE" id="PS50048"/>
    </source>
</evidence>
<feature type="region of interest" description="Disordered" evidence="5">
    <location>
        <begin position="116"/>
        <end position="140"/>
    </location>
</feature>
<dbReference type="Pfam" id="PF00172">
    <property type="entry name" value="Zn_clus"/>
    <property type="match status" value="1"/>
</dbReference>
<dbReference type="CDD" id="cd12148">
    <property type="entry name" value="fungal_TF_MHR"/>
    <property type="match status" value="1"/>
</dbReference>
<accession>A0AAD7B467</accession>
<dbReference type="GO" id="GO:0000981">
    <property type="term" value="F:DNA-binding transcription factor activity, RNA polymerase II-specific"/>
    <property type="evidence" value="ECO:0007669"/>
    <property type="project" value="InterPro"/>
</dbReference>
<protein>
    <submittedName>
        <fullName evidence="7">Fungal-specific transcription factor domain-containing protein</fullName>
    </submittedName>
</protein>
<evidence type="ECO:0000256" key="5">
    <source>
        <dbReference type="SAM" id="MobiDB-lite"/>
    </source>
</evidence>
<dbReference type="Pfam" id="PF04082">
    <property type="entry name" value="Fungal_trans"/>
    <property type="match status" value="1"/>
</dbReference>
<comment type="caution">
    <text evidence="7">The sequence shown here is derived from an EMBL/GenBank/DDBJ whole genome shotgun (WGS) entry which is preliminary data.</text>
</comment>
<dbReference type="PANTHER" id="PTHR46910:SF3">
    <property type="entry name" value="HALOTOLERANCE PROTEIN 9-RELATED"/>
    <property type="match status" value="1"/>
</dbReference>
<feature type="non-terminal residue" evidence="7">
    <location>
        <position position="687"/>
    </location>
</feature>
<reference evidence="7" key="1">
    <citation type="submission" date="2023-03" db="EMBL/GenBank/DDBJ databases">
        <title>Massive genome expansion in bonnet fungi (Mycena s.s.) driven by repeated elements and novel gene families across ecological guilds.</title>
        <authorList>
            <consortium name="Lawrence Berkeley National Laboratory"/>
            <person name="Harder C.B."/>
            <person name="Miyauchi S."/>
            <person name="Viragh M."/>
            <person name="Kuo A."/>
            <person name="Thoen E."/>
            <person name="Andreopoulos B."/>
            <person name="Lu D."/>
            <person name="Skrede I."/>
            <person name="Drula E."/>
            <person name="Henrissat B."/>
            <person name="Morin E."/>
            <person name="Kohler A."/>
            <person name="Barry K."/>
            <person name="LaButti K."/>
            <person name="Morin E."/>
            <person name="Salamov A."/>
            <person name="Lipzen A."/>
            <person name="Mereny Z."/>
            <person name="Hegedus B."/>
            <person name="Baldrian P."/>
            <person name="Stursova M."/>
            <person name="Weitz H."/>
            <person name="Taylor A."/>
            <person name="Grigoriev I.V."/>
            <person name="Nagy L.G."/>
            <person name="Martin F."/>
            <person name="Kauserud H."/>
        </authorList>
    </citation>
    <scope>NUCLEOTIDE SEQUENCE</scope>
    <source>
        <strain evidence="7">9284</strain>
    </source>
</reference>
<organism evidence="7 8">
    <name type="scientific">Roridomyces roridus</name>
    <dbReference type="NCBI Taxonomy" id="1738132"/>
    <lineage>
        <taxon>Eukaryota</taxon>
        <taxon>Fungi</taxon>
        <taxon>Dikarya</taxon>
        <taxon>Basidiomycota</taxon>
        <taxon>Agaricomycotina</taxon>
        <taxon>Agaricomycetes</taxon>
        <taxon>Agaricomycetidae</taxon>
        <taxon>Agaricales</taxon>
        <taxon>Marasmiineae</taxon>
        <taxon>Mycenaceae</taxon>
        <taxon>Roridomyces</taxon>
    </lineage>
</organism>
<dbReference type="SMART" id="SM00906">
    <property type="entry name" value="Fungal_trans"/>
    <property type="match status" value="1"/>
</dbReference>
<dbReference type="GO" id="GO:0005634">
    <property type="term" value="C:nucleus"/>
    <property type="evidence" value="ECO:0007669"/>
    <property type="project" value="UniProtKB-SubCell"/>
</dbReference>
<evidence type="ECO:0000256" key="1">
    <source>
        <dbReference type="ARBA" id="ARBA00004123"/>
    </source>
</evidence>
<dbReference type="SMART" id="SM00066">
    <property type="entry name" value="GAL4"/>
    <property type="match status" value="1"/>
</dbReference>
<dbReference type="PROSITE" id="PS50048">
    <property type="entry name" value="ZN2_CY6_FUNGAL_2"/>
    <property type="match status" value="1"/>
</dbReference>
<feature type="compositionally biased region" description="Polar residues" evidence="5">
    <location>
        <begin position="120"/>
        <end position="134"/>
    </location>
</feature>
<dbReference type="PROSITE" id="PS00463">
    <property type="entry name" value="ZN2_CY6_FUNGAL_1"/>
    <property type="match status" value="1"/>
</dbReference>
<evidence type="ECO:0000313" key="7">
    <source>
        <dbReference type="EMBL" id="KAJ7610061.1"/>
    </source>
</evidence>
<keyword evidence="2" id="KW-0479">Metal-binding</keyword>
<dbReference type="AlphaFoldDB" id="A0AAD7B467"/>
<dbReference type="InterPro" id="IPR007219">
    <property type="entry name" value="XnlR_reg_dom"/>
</dbReference>
<dbReference type="Proteomes" id="UP001221142">
    <property type="component" value="Unassembled WGS sequence"/>
</dbReference>
<keyword evidence="4" id="KW-0539">Nucleus</keyword>
<dbReference type="PANTHER" id="PTHR46910">
    <property type="entry name" value="TRANSCRIPTION FACTOR PDR1"/>
    <property type="match status" value="1"/>
</dbReference>
<dbReference type="InterPro" id="IPR050987">
    <property type="entry name" value="AtrR-like"/>
</dbReference>
<proteinExistence type="predicted"/>
<evidence type="ECO:0000256" key="4">
    <source>
        <dbReference type="ARBA" id="ARBA00023242"/>
    </source>
</evidence>
<comment type="subcellular location">
    <subcellularLocation>
        <location evidence="1">Nucleus</location>
    </subcellularLocation>
</comment>
<evidence type="ECO:0000256" key="3">
    <source>
        <dbReference type="ARBA" id="ARBA00023125"/>
    </source>
</evidence>
<dbReference type="GO" id="GO:0006351">
    <property type="term" value="P:DNA-templated transcription"/>
    <property type="evidence" value="ECO:0007669"/>
    <property type="project" value="InterPro"/>
</dbReference>
<dbReference type="EMBL" id="JARKIF010000036">
    <property type="protein sequence ID" value="KAJ7610061.1"/>
    <property type="molecule type" value="Genomic_DNA"/>
</dbReference>
<evidence type="ECO:0000313" key="8">
    <source>
        <dbReference type="Proteomes" id="UP001221142"/>
    </source>
</evidence>
<dbReference type="Gene3D" id="4.10.240.10">
    <property type="entry name" value="Zn(2)-C6 fungal-type DNA-binding domain"/>
    <property type="match status" value="1"/>
</dbReference>
<name>A0AAD7B467_9AGAR</name>
<feature type="domain" description="Zn(2)-C6 fungal-type" evidence="6">
    <location>
        <begin position="18"/>
        <end position="51"/>
    </location>
</feature>
<dbReference type="InterPro" id="IPR001138">
    <property type="entry name" value="Zn2Cys6_DnaBD"/>
</dbReference>
<dbReference type="GO" id="GO:0008270">
    <property type="term" value="F:zinc ion binding"/>
    <property type="evidence" value="ECO:0007669"/>
    <property type="project" value="InterPro"/>
</dbReference>